<evidence type="ECO:0000259" key="1">
    <source>
        <dbReference type="Pfam" id="PF00296"/>
    </source>
</evidence>
<dbReference type="OrthoDB" id="5723200at2"/>
<gene>
    <name evidence="2" type="ORF">SAMN05421869_104552</name>
</gene>
<dbReference type="InterPro" id="IPR051260">
    <property type="entry name" value="Diverse_substr_monoxygenases"/>
</dbReference>
<accession>A0A1G8IPD1</accession>
<dbReference type="InterPro" id="IPR011251">
    <property type="entry name" value="Luciferase-like_dom"/>
</dbReference>
<evidence type="ECO:0000313" key="2">
    <source>
        <dbReference type="EMBL" id="SDI20702.1"/>
    </source>
</evidence>
<dbReference type="Proteomes" id="UP000199202">
    <property type="component" value="Unassembled WGS sequence"/>
</dbReference>
<evidence type="ECO:0000313" key="3">
    <source>
        <dbReference type="Proteomes" id="UP000199202"/>
    </source>
</evidence>
<sequence length="291" mass="31627">MNVGLGLPIGDPAALPEWARRADEGPFSTLGLLDRLVYDNPEPLVTLAVLAGATRRVRLQTEVLLAPLRQPVLLAKQVATLDRLAGGRFTLGIGLGARRDDYEAAGVDVHRRGARLEEALEVMRRLWSGEPYGKEVGPIGPEPTREGGPEVLFGAFSPAAIRRAARLGDGFLCAAHVADARSQFRAIETEWRAQGRTGRPRLVAQFNAALGPDHVIEEARDRLYRYYSGPHYMNLPPGFAEDAVASMLTTRAQIREAATRMADLGADEIMLYCWAPDVTQVELFAGAFSGG</sequence>
<name>A0A1G8IPD1_9ACTN</name>
<proteinExistence type="predicted"/>
<dbReference type="SUPFAM" id="SSF51679">
    <property type="entry name" value="Bacterial luciferase-like"/>
    <property type="match status" value="1"/>
</dbReference>
<dbReference type="PANTHER" id="PTHR30011">
    <property type="entry name" value="ALKANESULFONATE MONOOXYGENASE-RELATED"/>
    <property type="match status" value="1"/>
</dbReference>
<dbReference type="InterPro" id="IPR036661">
    <property type="entry name" value="Luciferase-like_sf"/>
</dbReference>
<dbReference type="PANTHER" id="PTHR30011:SF32">
    <property type="entry name" value="CONSERVED PROTEIN"/>
    <property type="match status" value="1"/>
</dbReference>
<dbReference type="AlphaFoldDB" id="A0A1G8IPD1"/>
<keyword evidence="2" id="KW-0560">Oxidoreductase</keyword>
<protein>
    <submittedName>
        <fullName evidence="2">Flavin-dependent oxidoreductase, luciferase family (Includes alkanesulfonate monooxygenase SsuD and methylene tetrahydromethanopterin reductase)</fullName>
    </submittedName>
</protein>
<dbReference type="STRING" id="633440.SAMN05421869_104552"/>
<keyword evidence="3" id="KW-1185">Reference proteome</keyword>
<dbReference type="Gene3D" id="3.20.20.30">
    <property type="entry name" value="Luciferase-like domain"/>
    <property type="match status" value="1"/>
</dbReference>
<keyword evidence="2" id="KW-0503">Monooxygenase</keyword>
<dbReference type="Pfam" id="PF00296">
    <property type="entry name" value="Bac_luciferase"/>
    <property type="match status" value="1"/>
</dbReference>
<feature type="domain" description="Luciferase-like" evidence="1">
    <location>
        <begin position="11"/>
        <end position="256"/>
    </location>
</feature>
<dbReference type="RefSeq" id="WP_090930992.1">
    <property type="nucleotide sequence ID" value="NZ_FNDJ01000004.1"/>
</dbReference>
<dbReference type="GO" id="GO:0004497">
    <property type="term" value="F:monooxygenase activity"/>
    <property type="evidence" value="ECO:0007669"/>
    <property type="project" value="UniProtKB-KW"/>
</dbReference>
<dbReference type="GO" id="GO:0016705">
    <property type="term" value="F:oxidoreductase activity, acting on paired donors, with incorporation or reduction of molecular oxygen"/>
    <property type="evidence" value="ECO:0007669"/>
    <property type="project" value="InterPro"/>
</dbReference>
<reference evidence="2 3" key="1">
    <citation type="submission" date="2016-10" db="EMBL/GenBank/DDBJ databases">
        <authorList>
            <person name="de Groot N.N."/>
        </authorList>
    </citation>
    <scope>NUCLEOTIDE SEQUENCE [LARGE SCALE GENOMIC DNA]</scope>
    <source>
        <strain evidence="2 3">CGMCC 4.6533</strain>
    </source>
</reference>
<dbReference type="EMBL" id="FNDJ01000004">
    <property type="protein sequence ID" value="SDI20702.1"/>
    <property type="molecule type" value="Genomic_DNA"/>
</dbReference>
<organism evidence="2 3">
    <name type="scientific">Nonomuraea jiangxiensis</name>
    <dbReference type="NCBI Taxonomy" id="633440"/>
    <lineage>
        <taxon>Bacteria</taxon>
        <taxon>Bacillati</taxon>
        <taxon>Actinomycetota</taxon>
        <taxon>Actinomycetes</taxon>
        <taxon>Streptosporangiales</taxon>
        <taxon>Streptosporangiaceae</taxon>
        <taxon>Nonomuraea</taxon>
    </lineage>
</organism>